<feature type="compositionally biased region" description="Basic and acidic residues" evidence="1">
    <location>
        <begin position="180"/>
        <end position="190"/>
    </location>
</feature>
<accession>K0TH78</accession>
<name>K0TH78_THAOC</name>
<feature type="signal peptide" evidence="2">
    <location>
        <begin position="1"/>
        <end position="18"/>
    </location>
</feature>
<dbReference type="Gene3D" id="2.170.270.10">
    <property type="entry name" value="SET domain"/>
    <property type="match status" value="1"/>
</dbReference>
<dbReference type="AlphaFoldDB" id="K0TH78"/>
<dbReference type="InterPro" id="IPR046341">
    <property type="entry name" value="SET_dom_sf"/>
</dbReference>
<reference evidence="3 4" key="1">
    <citation type="journal article" date="2012" name="Genome Biol.">
        <title>Genome and low-iron response of an oceanic diatom adapted to chronic iron limitation.</title>
        <authorList>
            <person name="Lommer M."/>
            <person name="Specht M."/>
            <person name="Roy A.S."/>
            <person name="Kraemer L."/>
            <person name="Andreson R."/>
            <person name="Gutowska M.A."/>
            <person name="Wolf J."/>
            <person name="Bergner S.V."/>
            <person name="Schilhabel M.B."/>
            <person name="Klostermeier U.C."/>
            <person name="Beiko R.G."/>
            <person name="Rosenstiel P."/>
            <person name="Hippler M."/>
            <person name="Laroche J."/>
        </authorList>
    </citation>
    <scope>NUCLEOTIDE SEQUENCE [LARGE SCALE GENOMIC DNA]</scope>
    <source>
        <strain evidence="3 4">CCMP1005</strain>
    </source>
</reference>
<organism evidence="3 4">
    <name type="scientific">Thalassiosira oceanica</name>
    <name type="common">Marine diatom</name>
    <dbReference type="NCBI Taxonomy" id="159749"/>
    <lineage>
        <taxon>Eukaryota</taxon>
        <taxon>Sar</taxon>
        <taxon>Stramenopiles</taxon>
        <taxon>Ochrophyta</taxon>
        <taxon>Bacillariophyta</taxon>
        <taxon>Coscinodiscophyceae</taxon>
        <taxon>Thalassiosirophycidae</taxon>
        <taxon>Thalassiosirales</taxon>
        <taxon>Thalassiosiraceae</taxon>
        <taxon>Thalassiosira</taxon>
    </lineage>
</organism>
<feature type="chain" id="PRO_5003841064" description="SET domain-containing protein" evidence="2">
    <location>
        <begin position="19"/>
        <end position="690"/>
    </location>
</feature>
<evidence type="ECO:0000256" key="1">
    <source>
        <dbReference type="SAM" id="MobiDB-lite"/>
    </source>
</evidence>
<feature type="compositionally biased region" description="Basic residues" evidence="1">
    <location>
        <begin position="600"/>
        <end position="612"/>
    </location>
</feature>
<evidence type="ECO:0000256" key="2">
    <source>
        <dbReference type="SAM" id="SignalP"/>
    </source>
</evidence>
<protein>
    <recommendedName>
        <fullName evidence="5">SET domain-containing protein</fullName>
    </recommendedName>
</protein>
<dbReference type="Proteomes" id="UP000266841">
    <property type="component" value="Unassembled WGS sequence"/>
</dbReference>
<feature type="region of interest" description="Disordered" evidence="1">
    <location>
        <begin position="168"/>
        <end position="206"/>
    </location>
</feature>
<dbReference type="SUPFAM" id="SSF82199">
    <property type="entry name" value="SET domain"/>
    <property type="match status" value="1"/>
</dbReference>
<feature type="region of interest" description="Disordered" evidence="1">
    <location>
        <begin position="509"/>
        <end position="628"/>
    </location>
</feature>
<evidence type="ECO:0000313" key="4">
    <source>
        <dbReference type="Proteomes" id="UP000266841"/>
    </source>
</evidence>
<keyword evidence="2" id="KW-0732">Signal</keyword>
<keyword evidence="4" id="KW-1185">Reference proteome</keyword>
<evidence type="ECO:0008006" key="5">
    <source>
        <dbReference type="Google" id="ProtNLM"/>
    </source>
</evidence>
<dbReference type="OrthoDB" id="537467at2759"/>
<proteinExistence type="predicted"/>
<feature type="compositionally biased region" description="Basic residues" evidence="1">
    <location>
        <begin position="194"/>
        <end position="206"/>
    </location>
</feature>
<dbReference type="eggNOG" id="ENOG502S2AQ">
    <property type="taxonomic scope" value="Eukaryota"/>
</dbReference>
<comment type="caution">
    <text evidence="3">The sequence shown here is derived from an EMBL/GenBank/DDBJ whole genome shotgun (WGS) entry which is preliminary data.</text>
</comment>
<evidence type="ECO:0000313" key="3">
    <source>
        <dbReference type="EMBL" id="EJK69807.1"/>
    </source>
</evidence>
<feature type="compositionally biased region" description="Basic and acidic residues" evidence="1">
    <location>
        <begin position="572"/>
        <end position="583"/>
    </location>
</feature>
<gene>
    <name evidence="3" type="ORF">THAOC_08899</name>
</gene>
<sequence>MTLTTPYLALLLVLPVHAFQVGNSLSDCVGGRPTPAILTRSSVDASASASGSIDDTADGYGCTYSRRINEALSRYKSELESSCELLQERSPLPANETDSELRGEVDPALMTREALICSRLDLPFLKRCEVRASTIEGAGRGLFAAEDINEGEVITCYPGDALLYGIPTDGDGRTRRRTRGRGDGGGRDDTLGAARRKRRSVGRGCRLRRRRNQPPLTSTAVYLDDTYAIMGHPDLSDNPSYAGHLANDGAGHLAFVKQSEKDEGSVEEMISEYILGSLEVKMYHRFSILDLTDSWVTFIHLQGGECHAQAAWRRRAIPHCYSCDEGDQEGRGDLRDVRARLLAGTRHLRNPKLINLQLIYSSLCDYLPISIGLFPQASRRRPRPHQVASLFGDQCTSLRLQERCPGLRRGDGSLAHFGGSIFVLGPIRRRVSLGENTESPSFLSRNATVPHASRCEEGKPPLKGLRRLWKALHMEEEGMSHSQFTDSQGRPQPWERCWDEVTTCSKSCNRKRRAGNRKAGVESSASGDDTPGGIGGMNTKELASSPKNAFGIEEFSRRRSTDDIVMSEMEGDERQPLSDRICSDDAVENGPVDPVLDAKARRKAEKKRKKAERRAQREGRGDPSSGQKQCTICGKSVDLLIRCQIDESQTWHMSCGKCWNDVSGGVVDGDDSHPHYRYGGLWKNRRAQTA</sequence>
<dbReference type="EMBL" id="AGNL01009526">
    <property type="protein sequence ID" value="EJK69807.1"/>
    <property type="molecule type" value="Genomic_DNA"/>
</dbReference>